<name>A0A1G8VQI1_9BACI</name>
<proteinExistence type="predicted"/>
<organism evidence="3 4">
    <name type="scientific">Sediminibacillus albus</name>
    <dbReference type="NCBI Taxonomy" id="407036"/>
    <lineage>
        <taxon>Bacteria</taxon>
        <taxon>Bacillati</taxon>
        <taxon>Bacillota</taxon>
        <taxon>Bacilli</taxon>
        <taxon>Bacillales</taxon>
        <taxon>Bacillaceae</taxon>
        <taxon>Sediminibacillus</taxon>
    </lineage>
</organism>
<feature type="region of interest" description="Disordered" evidence="1">
    <location>
        <begin position="19"/>
        <end position="58"/>
    </location>
</feature>
<evidence type="ECO:0008006" key="5">
    <source>
        <dbReference type="Google" id="ProtNLM"/>
    </source>
</evidence>
<dbReference type="RefSeq" id="WP_093210408.1">
    <property type="nucleotide sequence ID" value="NZ_FNFL01000001.1"/>
</dbReference>
<feature type="compositionally biased region" description="Acidic residues" evidence="1">
    <location>
        <begin position="23"/>
        <end position="39"/>
    </location>
</feature>
<evidence type="ECO:0000313" key="4">
    <source>
        <dbReference type="Proteomes" id="UP000198694"/>
    </source>
</evidence>
<protein>
    <recommendedName>
        <fullName evidence="5">Lipoprotein</fullName>
    </recommendedName>
</protein>
<sequence>MKKFLLSLGLISALVIAGCSQSETDEETNGDDNSEEQSTDEQSKKEEESSDNAEVKKELLSAQMDFTSKISPYQQKINAYQASLADEEATDEDIQKAADEALTAAGEAQSELDGYKIEANVPEDIKERYEQAIAILAEYYSEAEAAIEESALEPDFTAAQEKWDNFQSSITDIYEGEDMFAPNMADALS</sequence>
<reference evidence="3 4" key="1">
    <citation type="submission" date="2016-10" db="EMBL/GenBank/DDBJ databases">
        <authorList>
            <person name="de Groot N.N."/>
        </authorList>
    </citation>
    <scope>NUCLEOTIDE SEQUENCE [LARGE SCALE GENOMIC DNA]</scope>
    <source>
        <strain evidence="3 4">CGMCC 1.6502</strain>
    </source>
</reference>
<dbReference type="PROSITE" id="PS51257">
    <property type="entry name" value="PROKAR_LIPOPROTEIN"/>
    <property type="match status" value="1"/>
</dbReference>
<evidence type="ECO:0000256" key="2">
    <source>
        <dbReference type="SAM" id="SignalP"/>
    </source>
</evidence>
<dbReference type="Proteomes" id="UP000198694">
    <property type="component" value="Unassembled WGS sequence"/>
</dbReference>
<gene>
    <name evidence="3" type="ORF">SAMN05216243_0277</name>
</gene>
<feature type="signal peptide" evidence="2">
    <location>
        <begin position="1"/>
        <end position="17"/>
    </location>
</feature>
<keyword evidence="4" id="KW-1185">Reference proteome</keyword>
<feature type="compositionally biased region" description="Basic and acidic residues" evidence="1">
    <location>
        <begin position="41"/>
        <end position="58"/>
    </location>
</feature>
<feature type="chain" id="PRO_5038683041" description="Lipoprotein" evidence="2">
    <location>
        <begin position="18"/>
        <end position="189"/>
    </location>
</feature>
<dbReference type="OrthoDB" id="2973149at2"/>
<keyword evidence="2" id="KW-0732">Signal</keyword>
<dbReference type="AlphaFoldDB" id="A0A1G8VQI1"/>
<accession>A0A1G8VQI1</accession>
<evidence type="ECO:0000313" key="3">
    <source>
        <dbReference type="EMBL" id="SDJ68209.1"/>
    </source>
</evidence>
<dbReference type="EMBL" id="FNFL01000001">
    <property type="protein sequence ID" value="SDJ68209.1"/>
    <property type="molecule type" value="Genomic_DNA"/>
</dbReference>
<evidence type="ECO:0000256" key="1">
    <source>
        <dbReference type="SAM" id="MobiDB-lite"/>
    </source>
</evidence>